<dbReference type="AlphaFoldDB" id="X1WBN3"/>
<dbReference type="ZFIN" id="ZDB-GENE-070705-434">
    <property type="gene designation" value="tmem232"/>
</dbReference>
<dbReference type="AGR" id="ZFIN:ZDB-GENE-070705-434"/>
<dbReference type="PANTHER" id="PTHR28651">
    <property type="entry name" value="TRANSMEMBRANE PROTEIN 232"/>
    <property type="match status" value="1"/>
</dbReference>
<sequence>MPILKIPIKHHLGIVSQSQLEQLIKRHRKKKEETGNVTARKKIKRNPLETTEDFIEKYNQVQGSKEQEKYENLAKEFLCRWKRLAGFTAAAGKGKHVDLPRAWTQLLLLSLSNGNVRNDSLNALVVSLDHAPFNADQIPVLFHLVESVQHFLCSNTTLSEQPCSYEKKMLQLGYLVSLRLFIFQLTGMNEQELSNIYLQRLKELLTCETRYQEFPDMLFAVQLMLCVWEVLCGLRLTEDNAAQVSVEARELGVNQVLRQCLLSYHCVQNNGTQLPQVIKQLMLLRDKLQHDNWVECGLGLMILGEAAKSSMLCLQALMNLHMTQRQETESQTASWPWQLEHIYCSILINICQNSHCTEIRKTALNGKSISSTRRCSGGLITLLKQLHEDKWRLRYTVIQGLVQISQKITLQEDLRNTAWSALQKHLNQETKPCVINAATIIEGDKRLLEKHRERIRSSRTDNACVCAVSEQITRRLAHALSKICPPVQLSACSADHRHRVKPSQLTAWAGRRQTEPNTPHIFTKDTFKTPRHGQRGAFHMDLRTRTDLDLIKVVEDQWQKELKIREREEEMEKTELELRKEEEEEKIIQKRMEKVKKNTKPYELQ</sequence>
<dbReference type="RefSeq" id="XP_017211662.1">
    <property type="nucleotide sequence ID" value="XM_017356173.3"/>
</dbReference>
<evidence type="ECO:0000313" key="3">
    <source>
        <dbReference type="RefSeq" id="XP_017211662.1"/>
    </source>
</evidence>
<dbReference type="Ensembl" id="ENSDART00000157239.3">
    <property type="protein sequence ID" value="ENSDARP00000127625.2"/>
    <property type="gene ID" value="ENSDARG00000067646.7"/>
</dbReference>
<protein>
    <submittedName>
        <fullName evidence="2 3">Transmembrane protein 232</fullName>
    </submittedName>
</protein>
<feature type="coiled-coil region" evidence="1">
    <location>
        <begin position="559"/>
        <end position="598"/>
    </location>
</feature>
<dbReference type="PaxDb" id="7955-ENSDARP00000127625"/>
<accession>A0A8M6Z0N7</accession>
<dbReference type="CTD" id="642987"/>
<reference evidence="3" key="3">
    <citation type="submission" date="2025-04" db="UniProtKB">
        <authorList>
            <consortium name="RefSeq"/>
        </authorList>
    </citation>
    <scope>IDENTIFICATION</scope>
    <source>
        <strain evidence="3">Tuebingen</strain>
    </source>
</reference>
<dbReference type="OMA" id="DHHWQEE"/>
<keyword evidence="3" id="KW-0812">Transmembrane</keyword>
<keyword evidence="3" id="KW-0472">Membrane</keyword>
<reference evidence="2" key="2">
    <citation type="submission" date="2014-03" db="UniProtKB">
        <authorList>
            <consortium name="Ensembl"/>
        </authorList>
    </citation>
    <scope>IDENTIFICATION</scope>
    <source>
        <strain evidence="2">Tuebingen</strain>
    </source>
</reference>
<evidence type="ECO:0000256" key="1">
    <source>
        <dbReference type="SAM" id="Coils"/>
    </source>
</evidence>
<dbReference type="OrthoDB" id="10016194at2759"/>
<dbReference type="Pfam" id="PF15877">
    <property type="entry name" value="TMEM232"/>
    <property type="match status" value="1"/>
</dbReference>
<proteinExistence type="predicted"/>
<dbReference type="GeneTree" id="ENSGT00390000014003"/>
<accession>X1WBN3</accession>
<gene>
    <name evidence="2 3 4" type="primary">tmem232</name>
    <name evidence="3" type="synonym">si:dkey-264m17.1</name>
</gene>
<dbReference type="Bgee" id="ENSDARG00000067646">
    <property type="expression patterns" value="Expressed in testis and 4 other cell types or tissues"/>
</dbReference>
<dbReference type="InterPro" id="IPR031747">
    <property type="entry name" value="TMEM232"/>
</dbReference>
<evidence type="ECO:0000313" key="4">
    <source>
        <dbReference type="ZFIN" id="ZDB-GENE-070705-434"/>
    </source>
</evidence>
<reference evidence="2" key="1">
    <citation type="journal article" date="2013" name="Nature">
        <title>The zebrafish reference genome sequence and its relationship to the human genome.</title>
        <authorList>
            <consortium name="Genome Reference Consortium Zebrafish"/>
            <person name="Howe K."/>
            <person name="Clark M.D."/>
            <person name="Torroja C.F."/>
            <person name="Torrance J."/>
            <person name="Berthelot C."/>
            <person name="Muffato M."/>
            <person name="Collins J.E."/>
            <person name="Humphray S."/>
            <person name="McLaren K."/>
            <person name="Matthews L."/>
            <person name="McLaren S."/>
            <person name="Sealy I."/>
            <person name="Caccamo M."/>
            <person name="Churcher C."/>
            <person name="Scott C."/>
            <person name="Barrett J.C."/>
            <person name="Koch R."/>
            <person name="Rauch G.J."/>
            <person name="White S."/>
            <person name="Chow W."/>
            <person name="Kilian B."/>
            <person name="Quintais L.T."/>
            <person name="Guerra-Assuncao J.A."/>
            <person name="Zhou Y."/>
            <person name="Gu Y."/>
            <person name="Yen J."/>
            <person name="Vogel J.H."/>
            <person name="Eyre T."/>
            <person name="Redmond S."/>
            <person name="Banerjee R."/>
            <person name="Chi J."/>
            <person name="Fu B."/>
            <person name="Langley E."/>
            <person name="Maguire S.F."/>
            <person name="Laird G.K."/>
            <person name="Lloyd D."/>
            <person name="Kenyon E."/>
            <person name="Donaldson S."/>
            <person name="Sehra H."/>
            <person name="Almeida-King J."/>
            <person name="Loveland J."/>
            <person name="Trevanion S."/>
            <person name="Jones M."/>
            <person name="Quail M."/>
            <person name="Willey D."/>
            <person name="Hunt A."/>
            <person name="Burton J."/>
            <person name="Sims S."/>
            <person name="McLay K."/>
            <person name="Plumb B."/>
            <person name="Davis J."/>
            <person name="Clee C."/>
            <person name="Oliver K."/>
            <person name="Clark R."/>
            <person name="Riddle C."/>
            <person name="Elliot D."/>
            <person name="Eliott D."/>
            <person name="Threadgold G."/>
            <person name="Harden G."/>
            <person name="Ware D."/>
            <person name="Begum S."/>
            <person name="Mortimore B."/>
            <person name="Mortimer B."/>
            <person name="Kerry G."/>
            <person name="Heath P."/>
            <person name="Phillimore B."/>
            <person name="Tracey A."/>
            <person name="Corby N."/>
            <person name="Dunn M."/>
            <person name="Johnson C."/>
            <person name="Wood J."/>
            <person name="Clark S."/>
            <person name="Pelan S."/>
            <person name="Griffiths G."/>
            <person name="Smith M."/>
            <person name="Glithero R."/>
            <person name="Howden P."/>
            <person name="Barker N."/>
            <person name="Lloyd C."/>
            <person name="Stevens C."/>
            <person name="Harley J."/>
            <person name="Holt K."/>
            <person name="Panagiotidis G."/>
            <person name="Lovell J."/>
            <person name="Beasley H."/>
            <person name="Henderson C."/>
            <person name="Gordon D."/>
            <person name="Auger K."/>
            <person name="Wright D."/>
            <person name="Collins J."/>
            <person name="Raisen C."/>
            <person name="Dyer L."/>
            <person name="Leung K."/>
            <person name="Robertson L."/>
            <person name="Ambridge K."/>
            <person name="Leongamornlert D."/>
            <person name="McGuire S."/>
            <person name="Gilderthorp R."/>
            <person name="Griffiths C."/>
            <person name="Manthravadi D."/>
            <person name="Nichol S."/>
            <person name="Barker G."/>
            <person name="Whitehead S."/>
            <person name="Kay M."/>
            <person name="Brown J."/>
            <person name="Murnane C."/>
            <person name="Gray E."/>
            <person name="Humphries M."/>
            <person name="Sycamore N."/>
            <person name="Barker D."/>
            <person name="Saunders D."/>
            <person name="Wallis J."/>
            <person name="Babbage A."/>
            <person name="Hammond S."/>
            <person name="Mashreghi-Mohammadi M."/>
            <person name="Barr L."/>
            <person name="Martin S."/>
            <person name="Wray P."/>
            <person name="Ellington A."/>
            <person name="Matthews N."/>
            <person name="Ellwood M."/>
            <person name="Woodmansey R."/>
            <person name="Clark G."/>
            <person name="Cooper J."/>
            <person name="Cooper J."/>
            <person name="Tromans A."/>
            <person name="Grafham D."/>
            <person name="Skuce C."/>
            <person name="Pandian R."/>
            <person name="Andrews R."/>
            <person name="Harrison E."/>
            <person name="Kimberley A."/>
            <person name="Garnett J."/>
            <person name="Fosker N."/>
            <person name="Hall R."/>
            <person name="Garner P."/>
            <person name="Kelly D."/>
            <person name="Bird C."/>
            <person name="Palmer S."/>
            <person name="Gehring I."/>
            <person name="Berger A."/>
            <person name="Dooley C.M."/>
            <person name="Ersan-Urun Z."/>
            <person name="Eser C."/>
            <person name="Geiger H."/>
            <person name="Geisler M."/>
            <person name="Karotki L."/>
            <person name="Kirn A."/>
            <person name="Konantz J."/>
            <person name="Konantz M."/>
            <person name="Oberlander M."/>
            <person name="Rudolph-Geiger S."/>
            <person name="Teucke M."/>
            <person name="Lanz C."/>
            <person name="Raddatz G."/>
            <person name="Osoegawa K."/>
            <person name="Zhu B."/>
            <person name="Rapp A."/>
            <person name="Widaa S."/>
            <person name="Langford C."/>
            <person name="Yang F."/>
            <person name="Schuster S.C."/>
            <person name="Carter N.P."/>
            <person name="Harrow J."/>
            <person name="Ning Z."/>
            <person name="Herrero J."/>
            <person name="Searle S.M."/>
            <person name="Enright A."/>
            <person name="Geisler R."/>
            <person name="Plasterk R.H."/>
            <person name="Lee C."/>
            <person name="Westerfield M."/>
            <person name="de Jong P.J."/>
            <person name="Zon L.I."/>
            <person name="Postlethwait J.H."/>
            <person name="Nusslein-Volhard C."/>
            <person name="Hubbard T.J."/>
            <person name="Roest Crollius H."/>
            <person name="Rogers J."/>
            <person name="Stemple D.L."/>
        </authorList>
    </citation>
    <scope>NUCLEOTIDE SEQUENCE [LARGE SCALE GENOMIC DNA]</scope>
    <source>
        <strain evidence="2">Tuebingen</strain>
    </source>
</reference>
<keyword evidence="1" id="KW-0175">Coiled coil</keyword>
<organism evidence="2">
    <name type="scientific">Danio rerio</name>
    <name type="common">Zebrafish</name>
    <name type="synonym">Brachydanio rerio</name>
    <dbReference type="NCBI Taxonomy" id="7955"/>
    <lineage>
        <taxon>Eukaryota</taxon>
        <taxon>Metazoa</taxon>
        <taxon>Chordata</taxon>
        <taxon>Craniata</taxon>
        <taxon>Vertebrata</taxon>
        <taxon>Euteleostomi</taxon>
        <taxon>Actinopterygii</taxon>
        <taxon>Neopterygii</taxon>
        <taxon>Teleostei</taxon>
        <taxon>Ostariophysi</taxon>
        <taxon>Cypriniformes</taxon>
        <taxon>Danionidae</taxon>
        <taxon>Danioninae</taxon>
        <taxon>Danio</taxon>
    </lineage>
</organism>
<dbReference type="EMBL" id="CT027545">
    <property type="status" value="NOT_ANNOTATED_CDS"/>
    <property type="molecule type" value="Genomic_DNA"/>
</dbReference>
<dbReference type="PANTHER" id="PTHR28651:SF1">
    <property type="entry name" value="TRANSMEMBRANE PROTEIN 232"/>
    <property type="match status" value="1"/>
</dbReference>
<evidence type="ECO:0000313" key="2">
    <source>
        <dbReference type="Ensembl" id="ENSDARP00000127625"/>
    </source>
</evidence>
<name>X1WBN3_DANRE</name>